<dbReference type="Ensembl" id="ENSORLT00020003936.1">
    <property type="protein sequence ID" value="ENSORLP00020025635.1"/>
    <property type="gene ID" value="ENSORLG00020007690.1"/>
</dbReference>
<keyword evidence="8" id="KW-0206">Cytoskeleton</keyword>
<sequence>MSFFRATKLAYIFTKYPEIFCLRFYFVYFKMEWKFHFTTSFHSNVSKLERLSLLSNSRSKHVLGVLWMTSQNLLLSLDVMKHDSQSADTLLKCEEMLASQLKEMSLNRGVGNQEYMKKKIPKNAKYDHVKTKLDTGCSMTKYMERLEEIRKNYRYRKDEIFKRIKLTTLAQLVLQVASVADSNGSEIDDGSQDPEDSLFAGSDADLESHTDISPQASSPSGDSSHSCHTARSTLLSVISGIGELNVDSNDHRVEDHLLPDAVCADRPYPDCPYLLLDVREREQYDLCHIISAHSFPIGMLSRTMNPYTKEVLEYKNAPGKIIIVYDEDERIASQAATAMCERGFENLFMLCGGLKVIAQKFPRGMTTGCIPASCLSPHNASSKGRKSSGLQQPADQRWTFTPEELAEIQDQLEEVLLPSNTNSGLSSRLSSGGGHSKASSRVCSSTARGGNSRVQSSRPWK</sequence>
<dbReference type="PANTHER" id="PTHR44390:SF1">
    <property type="entry name" value="CENTROSOMAL PROTEIN OF 41 KDA"/>
    <property type="match status" value="1"/>
</dbReference>
<evidence type="ECO:0000256" key="5">
    <source>
        <dbReference type="ARBA" id="ARBA00022794"/>
    </source>
</evidence>
<evidence type="ECO:0000256" key="10">
    <source>
        <dbReference type="ARBA" id="ARBA00038465"/>
    </source>
</evidence>
<organism evidence="13 14">
    <name type="scientific">Oryzias latipes</name>
    <name type="common">Japanese rice fish</name>
    <name type="synonym">Japanese killifish</name>
    <dbReference type="NCBI Taxonomy" id="8090"/>
    <lineage>
        <taxon>Eukaryota</taxon>
        <taxon>Metazoa</taxon>
        <taxon>Chordata</taxon>
        <taxon>Craniata</taxon>
        <taxon>Vertebrata</taxon>
        <taxon>Euteleostomi</taxon>
        <taxon>Actinopterygii</taxon>
        <taxon>Neopterygii</taxon>
        <taxon>Teleostei</taxon>
        <taxon>Neoteleostei</taxon>
        <taxon>Acanthomorphata</taxon>
        <taxon>Ovalentaria</taxon>
        <taxon>Atherinomorphae</taxon>
        <taxon>Beloniformes</taxon>
        <taxon>Adrianichthyidae</taxon>
        <taxon>Oryziinae</taxon>
        <taxon>Oryzias</taxon>
    </lineage>
</organism>
<feature type="compositionally biased region" description="Acidic residues" evidence="11">
    <location>
        <begin position="186"/>
        <end position="196"/>
    </location>
</feature>
<dbReference type="GO" id="GO:0030030">
    <property type="term" value="P:cell projection organization"/>
    <property type="evidence" value="ECO:0007669"/>
    <property type="project" value="UniProtKB-KW"/>
</dbReference>
<reference evidence="13" key="4">
    <citation type="submission" date="2025-09" db="UniProtKB">
        <authorList>
            <consortium name="Ensembl"/>
        </authorList>
    </citation>
    <scope>IDENTIFICATION</scope>
    <source>
        <strain evidence="13">HNI</strain>
    </source>
</reference>
<evidence type="ECO:0000256" key="8">
    <source>
        <dbReference type="ARBA" id="ARBA00023212"/>
    </source>
</evidence>
<dbReference type="GO" id="GO:0015031">
    <property type="term" value="P:protein transport"/>
    <property type="evidence" value="ECO:0007669"/>
    <property type="project" value="UniProtKB-KW"/>
</dbReference>
<keyword evidence="5" id="KW-0970">Cilium biogenesis/degradation</keyword>
<feature type="domain" description="Rhodanese" evidence="12">
    <location>
        <begin position="269"/>
        <end position="366"/>
    </location>
</feature>
<evidence type="ECO:0000313" key="13">
    <source>
        <dbReference type="Ensembl" id="ENSORLP00020025635.1"/>
    </source>
</evidence>
<dbReference type="InterPro" id="IPR001763">
    <property type="entry name" value="Rhodanese-like_dom"/>
</dbReference>
<keyword evidence="9" id="KW-0966">Cell projection</keyword>
<keyword evidence="4" id="KW-0963">Cytoplasm</keyword>
<dbReference type="SUPFAM" id="SSF52821">
    <property type="entry name" value="Rhodanese/Cell cycle control phosphatase"/>
    <property type="match status" value="1"/>
</dbReference>
<reference evidence="13" key="3">
    <citation type="submission" date="2025-08" db="UniProtKB">
        <authorList>
            <consortium name="Ensembl"/>
        </authorList>
    </citation>
    <scope>IDENTIFICATION</scope>
    <source>
        <strain evidence="13">HNI</strain>
    </source>
</reference>
<comment type="similarity">
    <text evidence="10">Belongs to the CEP41 family.</text>
</comment>
<keyword evidence="3" id="KW-0813">Transport</keyword>
<evidence type="ECO:0000256" key="4">
    <source>
        <dbReference type="ARBA" id="ARBA00022490"/>
    </source>
</evidence>
<evidence type="ECO:0000256" key="3">
    <source>
        <dbReference type="ARBA" id="ARBA00022448"/>
    </source>
</evidence>
<dbReference type="PANTHER" id="PTHR44390">
    <property type="entry name" value="CENTROSOMAL PROTEIN OF 41 KDA"/>
    <property type="match status" value="1"/>
</dbReference>
<evidence type="ECO:0000313" key="14">
    <source>
        <dbReference type="Proteomes" id="UP000265180"/>
    </source>
</evidence>
<evidence type="ECO:0000259" key="12">
    <source>
        <dbReference type="PROSITE" id="PS50206"/>
    </source>
</evidence>
<feature type="region of interest" description="Disordered" evidence="11">
    <location>
        <begin position="208"/>
        <end position="227"/>
    </location>
</feature>
<dbReference type="GO" id="GO:0005813">
    <property type="term" value="C:centrosome"/>
    <property type="evidence" value="ECO:0007669"/>
    <property type="project" value="UniProtKB-SubCell"/>
</dbReference>
<dbReference type="CDD" id="cd00158">
    <property type="entry name" value="RHOD"/>
    <property type="match status" value="1"/>
</dbReference>
<evidence type="ECO:0000256" key="9">
    <source>
        <dbReference type="ARBA" id="ARBA00023273"/>
    </source>
</evidence>
<dbReference type="AlphaFoldDB" id="A0A3P9LYB7"/>
<feature type="region of interest" description="Disordered" evidence="11">
    <location>
        <begin position="419"/>
        <end position="461"/>
    </location>
</feature>
<evidence type="ECO:0000256" key="6">
    <source>
        <dbReference type="ARBA" id="ARBA00022927"/>
    </source>
</evidence>
<keyword evidence="6" id="KW-0653">Protein transport</keyword>
<evidence type="ECO:0000256" key="11">
    <source>
        <dbReference type="SAM" id="MobiDB-lite"/>
    </source>
</evidence>
<protein>
    <submittedName>
        <fullName evidence="13">Centrosomal protein 41</fullName>
    </submittedName>
</protein>
<comment type="subcellular location">
    <subcellularLocation>
        <location evidence="1">Cytoplasm</location>
        <location evidence="1">Cytoskeleton</location>
        <location evidence="1">Cilium basal body</location>
    </subcellularLocation>
    <subcellularLocation>
        <location evidence="2">Cytoplasm</location>
        <location evidence="2">Cytoskeleton</location>
        <location evidence="2">Microtubule organizing center</location>
        <location evidence="2">Centrosome</location>
    </subcellularLocation>
</comment>
<dbReference type="InterPro" id="IPR051889">
    <property type="entry name" value="CEP41"/>
</dbReference>
<reference key="1">
    <citation type="journal article" date="2007" name="Nature">
        <title>The medaka draft genome and insights into vertebrate genome evolution.</title>
        <authorList>
            <person name="Kasahara M."/>
            <person name="Naruse K."/>
            <person name="Sasaki S."/>
            <person name="Nakatani Y."/>
            <person name="Qu W."/>
            <person name="Ahsan B."/>
            <person name="Yamada T."/>
            <person name="Nagayasu Y."/>
            <person name="Doi K."/>
            <person name="Kasai Y."/>
            <person name="Jindo T."/>
            <person name="Kobayashi D."/>
            <person name="Shimada A."/>
            <person name="Toyoda A."/>
            <person name="Kuroki Y."/>
            <person name="Fujiyama A."/>
            <person name="Sasaki T."/>
            <person name="Shimizu A."/>
            <person name="Asakawa S."/>
            <person name="Shimizu N."/>
            <person name="Hashimoto S."/>
            <person name="Yang J."/>
            <person name="Lee Y."/>
            <person name="Matsushima K."/>
            <person name="Sugano S."/>
            <person name="Sakaizumi M."/>
            <person name="Narita T."/>
            <person name="Ohishi K."/>
            <person name="Haga S."/>
            <person name="Ohta F."/>
            <person name="Nomoto H."/>
            <person name="Nogata K."/>
            <person name="Morishita T."/>
            <person name="Endo T."/>
            <person name="Shin-I T."/>
            <person name="Takeda H."/>
            <person name="Morishita S."/>
            <person name="Kohara Y."/>
        </authorList>
    </citation>
    <scope>NUCLEOTIDE SEQUENCE [LARGE SCALE GENOMIC DNA]</scope>
    <source>
        <strain>Hd-rR</strain>
    </source>
</reference>
<dbReference type="Proteomes" id="UP000265180">
    <property type="component" value="Chromosome 6"/>
</dbReference>
<evidence type="ECO:0000256" key="7">
    <source>
        <dbReference type="ARBA" id="ARBA00023069"/>
    </source>
</evidence>
<keyword evidence="7" id="KW-0969">Cilium</keyword>
<evidence type="ECO:0000256" key="1">
    <source>
        <dbReference type="ARBA" id="ARBA00004120"/>
    </source>
</evidence>
<accession>A0A3P9LYB7</accession>
<feature type="region of interest" description="Disordered" evidence="11">
    <location>
        <begin position="183"/>
        <end position="202"/>
    </location>
</feature>
<dbReference type="Pfam" id="PF00581">
    <property type="entry name" value="Rhodanese"/>
    <property type="match status" value="1"/>
</dbReference>
<proteinExistence type="inferred from homology"/>
<dbReference type="Gene3D" id="3.40.250.10">
    <property type="entry name" value="Rhodanese-like domain"/>
    <property type="match status" value="1"/>
</dbReference>
<dbReference type="InterPro" id="IPR036873">
    <property type="entry name" value="Rhodanese-like_dom_sf"/>
</dbReference>
<feature type="compositionally biased region" description="Polar residues" evidence="11">
    <location>
        <begin position="437"/>
        <end position="461"/>
    </location>
</feature>
<reference evidence="13 14" key="2">
    <citation type="submission" date="2017-04" db="EMBL/GenBank/DDBJ databases">
        <title>CpG methylation of centromeres and impact of large insertions on vertebrate speciation.</title>
        <authorList>
            <person name="Ichikawa K."/>
            <person name="Yoshimura J."/>
            <person name="Morishita S."/>
        </authorList>
    </citation>
    <scope>NUCLEOTIDE SEQUENCE</scope>
    <source>
        <strain evidence="13 14">HNI</strain>
    </source>
</reference>
<feature type="compositionally biased region" description="Low complexity" evidence="11">
    <location>
        <begin position="213"/>
        <end position="226"/>
    </location>
</feature>
<evidence type="ECO:0000256" key="2">
    <source>
        <dbReference type="ARBA" id="ARBA00004300"/>
    </source>
</evidence>
<dbReference type="PROSITE" id="PS50206">
    <property type="entry name" value="RHODANESE_3"/>
    <property type="match status" value="1"/>
</dbReference>
<name>A0A3P9LYB7_ORYLA</name>